<protein>
    <submittedName>
        <fullName evidence="3">DUF805 domain-containing protein</fullName>
    </submittedName>
</protein>
<feature type="transmembrane region" description="Helical" evidence="2">
    <location>
        <begin position="77"/>
        <end position="97"/>
    </location>
</feature>
<feature type="transmembrane region" description="Helical" evidence="2">
    <location>
        <begin position="52"/>
        <end position="70"/>
    </location>
</feature>
<keyword evidence="2" id="KW-0472">Membrane</keyword>
<feature type="transmembrane region" description="Helical" evidence="2">
    <location>
        <begin position="23"/>
        <end position="40"/>
    </location>
</feature>
<dbReference type="RefSeq" id="WP_365272083.1">
    <property type="nucleotide sequence ID" value="NZ_JBJVMW010000023.1"/>
</dbReference>
<dbReference type="PANTHER" id="PTHR34980:SF2">
    <property type="entry name" value="INNER MEMBRANE PROTEIN YHAH-RELATED"/>
    <property type="match status" value="1"/>
</dbReference>
<reference evidence="3 4" key="1">
    <citation type="submission" date="2024-12" db="EMBL/GenBank/DDBJ databases">
        <title>Forecasting of Potato common scab and diversities of Pathogenic streptomyces spp. in china.</title>
        <authorList>
            <person name="Handique U."/>
            <person name="Wu J."/>
        </authorList>
    </citation>
    <scope>NUCLEOTIDE SEQUENCE [LARGE SCALE GENOMIC DNA]</scope>
    <source>
        <strain evidence="3 4">ZRIMU1585</strain>
    </source>
</reference>
<dbReference type="Pfam" id="PF05656">
    <property type="entry name" value="DUF805"/>
    <property type="match status" value="1"/>
</dbReference>
<organism evidence="3 4">
    <name type="scientific">Streptomyces galilaeus</name>
    <dbReference type="NCBI Taxonomy" id="33899"/>
    <lineage>
        <taxon>Bacteria</taxon>
        <taxon>Bacillati</taxon>
        <taxon>Actinomycetota</taxon>
        <taxon>Actinomycetes</taxon>
        <taxon>Kitasatosporales</taxon>
        <taxon>Streptomycetaceae</taxon>
        <taxon>Streptomyces</taxon>
    </lineage>
</organism>
<comment type="caution">
    <text evidence="3">The sequence shown here is derived from an EMBL/GenBank/DDBJ whole genome shotgun (WGS) entry which is preliminary data.</text>
</comment>
<keyword evidence="2" id="KW-0812">Transmembrane</keyword>
<proteinExistence type="predicted"/>
<feature type="region of interest" description="Disordered" evidence="1">
    <location>
        <begin position="101"/>
        <end position="123"/>
    </location>
</feature>
<keyword evidence="4" id="KW-1185">Reference proteome</keyword>
<evidence type="ECO:0000313" key="4">
    <source>
        <dbReference type="Proteomes" id="UP001631993"/>
    </source>
</evidence>
<dbReference type="Proteomes" id="UP001631993">
    <property type="component" value="Unassembled WGS sequence"/>
</dbReference>
<gene>
    <name evidence="3" type="ORF">ACKI1S_35820</name>
</gene>
<dbReference type="EMBL" id="JBJVNE010000021">
    <property type="protein sequence ID" value="MFM9651510.1"/>
    <property type="molecule type" value="Genomic_DNA"/>
</dbReference>
<evidence type="ECO:0000256" key="1">
    <source>
        <dbReference type="SAM" id="MobiDB-lite"/>
    </source>
</evidence>
<evidence type="ECO:0000313" key="3">
    <source>
        <dbReference type="EMBL" id="MFM9651510.1"/>
    </source>
</evidence>
<sequence length="123" mass="13959">MSWYFKVLGRYAVFGGRARRKEYWMFTLVSSVIYLALAFADDRVGSEWPTLTYLFATFLPSLAVTVRRLHDTDRSGWWVLVGAIPCAGFIAMLIFTADEPTPGQNKYGPNPKETPFFTDAVPH</sequence>
<keyword evidence="2" id="KW-1133">Transmembrane helix</keyword>
<dbReference type="InterPro" id="IPR008523">
    <property type="entry name" value="DUF805"/>
</dbReference>
<evidence type="ECO:0000256" key="2">
    <source>
        <dbReference type="SAM" id="Phobius"/>
    </source>
</evidence>
<dbReference type="PANTHER" id="PTHR34980">
    <property type="entry name" value="INNER MEMBRANE PROTEIN-RELATED-RELATED"/>
    <property type="match status" value="1"/>
</dbReference>
<accession>A0ABW9IV43</accession>
<name>A0ABW9IV43_STRGJ</name>